<dbReference type="FunFam" id="1.10.238.230:FF:000001">
    <property type="entry name" value="Serine/threonine-protein phosphatase 2A regulatory subunit B'' subunit beta"/>
    <property type="match status" value="1"/>
</dbReference>
<dbReference type="PROSITE" id="PS00018">
    <property type="entry name" value="EF_HAND_1"/>
    <property type="match status" value="1"/>
</dbReference>
<dbReference type="Pfam" id="PF13499">
    <property type="entry name" value="EF-hand_7"/>
    <property type="match status" value="1"/>
</dbReference>
<dbReference type="EMBL" id="OC988684">
    <property type="protein sequence ID" value="CAG4645339.1"/>
    <property type="molecule type" value="Genomic_DNA"/>
</dbReference>
<evidence type="ECO:0000313" key="6">
    <source>
        <dbReference type="EMBL" id="CAG4645339.1"/>
    </source>
</evidence>
<accession>A0A9N6ZFE1</accession>
<dbReference type="FunFam" id="1.10.238.10:FF:000628">
    <property type="entry name" value="Serine/threonine-protein phosphatase 2A regulatory subunit B'' subunit beta"/>
    <property type="match status" value="1"/>
</dbReference>
<feature type="region of interest" description="Disordered" evidence="4">
    <location>
        <begin position="28"/>
        <end position="57"/>
    </location>
</feature>
<feature type="compositionally biased region" description="Polar residues" evidence="4">
    <location>
        <begin position="509"/>
        <end position="524"/>
    </location>
</feature>
<comment type="function">
    <text evidence="3">The B regulatory subunit might modulate substrate selectivity and catalytic activity, and might also direct the localization of the catalytic enzyme to a particular subcellular compartment.</text>
</comment>
<name>A0A9N6ZFE1_9CRUS</name>
<dbReference type="GO" id="GO:0000159">
    <property type="term" value="C:protein phosphatase type 2A complex"/>
    <property type="evidence" value="ECO:0007669"/>
    <property type="project" value="TreeGrafter"/>
</dbReference>
<dbReference type="PANTHER" id="PTHR14095:SF0">
    <property type="entry name" value="MIP22305P"/>
    <property type="match status" value="1"/>
</dbReference>
<dbReference type="InterPro" id="IPR011992">
    <property type="entry name" value="EF-hand-dom_pair"/>
</dbReference>
<dbReference type="SUPFAM" id="SSF47473">
    <property type="entry name" value="EF-hand"/>
    <property type="match status" value="2"/>
</dbReference>
<dbReference type="InterPro" id="IPR041534">
    <property type="entry name" value="EF-hand_13"/>
</dbReference>
<evidence type="ECO:0000256" key="1">
    <source>
        <dbReference type="ARBA" id="ARBA00022723"/>
    </source>
</evidence>
<dbReference type="InterPro" id="IPR002048">
    <property type="entry name" value="EF_hand_dom"/>
</dbReference>
<feature type="compositionally biased region" description="Low complexity" evidence="4">
    <location>
        <begin position="41"/>
        <end position="51"/>
    </location>
</feature>
<dbReference type="Gene3D" id="1.10.238.220">
    <property type="match status" value="1"/>
</dbReference>
<keyword evidence="2" id="KW-0106">Calcium</keyword>
<dbReference type="FunFam" id="1.10.238.220:FF:000001">
    <property type="entry name" value="Serine/threonine-protein phosphatase 2A regulatory subunit B'' subunit alpha"/>
    <property type="match status" value="1"/>
</dbReference>
<dbReference type="GO" id="GO:0005509">
    <property type="term" value="F:calcium ion binding"/>
    <property type="evidence" value="ECO:0007669"/>
    <property type="project" value="InterPro"/>
</dbReference>
<sequence>MSSWRNSNEVQSKTQFWSLLSLAEDGASHSLSHSKDKENRPSTSPVVSPRSTIRRQTKANKNVSIPRFYFPSGRPSNQQNDVLLQRIAAVFQQLPGGHATREQFGAVAKACGCPLYWKVPLFMAARGEETGVVSLQSFLEFWQKLTNTHHDEASRFVHILTTANPAAQRSYLIPEDFAPLIQDVVDTHPGLVFLKEASEFHSRYVHTIIARIYYCVNRSWSGRITASEVRNSILLPTIRLLEEEEDINQITDFFSYEHFYVIYCKFWELDKDHDLFIDKNDLARHNDRAISSRMIDRIFSGAVKRGQSKEESQKMSYAEFVWFLLAEEDKRHPTAIEYWFRCMDVDGDGYISMYELEYFYEEQLQRMEALGIETLPFEDCLCQMLDMVNPAIPGKISLRDLKQCRMTPIFFDTFFNLEKYLDHEQRDPFASQRDLTSDNGQEMSDWDRYAAEEYELLVAEEGGNDPSDDMFCEEEMDADDEMPATLGLDNPLPMNMPCKLQSPLYPTARSESPMASSNPDFVMY</sequence>
<dbReference type="InterPro" id="IPR048855">
    <property type="entry name" value="P2R3A_B_D_EF-hand"/>
</dbReference>
<proteinExistence type="predicted"/>
<feature type="region of interest" description="Disordered" evidence="4">
    <location>
        <begin position="503"/>
        <end position="524"/>
    </location>
</feature>
<dbReference type="Gene3D" id="1.10.238.230">
    <property type="match status" value="1"/>
</dbReference>
<keyword evidence="1" id="KW-0479">Metal-binding</keyword>
<evidence type="ECO:0000256" key="2">
    <source>
        <dbReference type="ARBA" id="ARBA00022837"/>
    </source>
</evidence>
<dbReference type="PROSITE" id="PS50222">
    <property type="entry name" value="EF_HAND_2"/>
    <property type="match status" value="1"/>
</dbReference>
<evidence type="ECO:0000256" key="4">
    <source>
        <dbReference type="SAM" id="MobiDB-lite"/>
    </source>
</evidence>
<evidence type="ECO:0000256" key="3">
    <source>
        <dbReference type="ARBA" id="ARBA00093310"/>
    </source>
</evidence>
<dbReference type="Pfam" id="PF17958">
    <property type="entry name" value="EF-hand_13"/>
    <property type="match status" value="1"/>
</dbReference>
<gene>
    <name evidence="6" type="primary">EOG090X00JH</name>
</gene>
<dbReference type="Gene3D" id="1.10.238.10">
    <property type="entry name" value="EF-hand"/>
    <property type="match status" value="1"/>
</dbReference>
<feature type="domain" description="EF-hand" evidence="5">
    <location>
        <begin position="331"/>
        <end position="366"/>
    </location>
</feature>
<evidence type="ECO:0000259" key="5">
    <source>
        <dbReference type="PROSITE" id="PS50222"/>
    </source>
</evidence>
<reference evidence="6" key="1">
    <citation type="submission" date="2021-04" db="EMBL/GenBank/DDBJ databases">
        <authorList>
            <person name="Cornetti L."/>
        </authorList>
    </citation>
    <scope>NUCLEOTIDE SEQUENCE</scope>
</reference>
<dbReference type="AlphaFoldDB" id="A0A9N6ZFE1"/>
<dbReference type="InterPro" id="IPR018247">
    <property type="entry name" value="EF_Hand_1_Ca_BS"/>
</dbReference>
<protein>
    <submittedName>
        <fullName evidence="6">EOG090X00JH</fullName>
    </submittedName>
</protein>
<dbReference type="GO" id="GO:0019888">
    <property type="term" value="F:protein phosphatase regulator activity"/>
    <property type="evidence" value="ECO:0007669"/>
    <property type="project" value="TreeGrafter"/>
</dbReference>
<dbReference type="PANTHER" id="PTHR14095">
    <property type="entry name" value="PHOSPHATASE 2A REGULATORY SUBUNIT-RELATED"/>
    <property type="match status" value="1"/>
</dbReference>
<dbReference type="Pfam" id="PF21161">
    <property type="entry name" value="P2R3B_EF-hand"/>
    <property type="match status" value="1"/>
</dbReference>
<organism evidence="6">
    <name type="scientific">Lynceus sp. MCZ IZ 141354</name>
    <dbReference type="NCBI Taxonomy" id="1930659"/>
    <lineage>
        <taxon>Eukaryota</taxon>
        <taxon>Metazoa</taxon>
        <taxon>Ecdysozoa</taxon>
        <taxon>Arthropoda</taxon>
        <taxon>Crustacea</taxon>
        <taxon>Branchiopoda</taxon>
        <taxon>Diplostraca</taxon>
        <taxon>Laevicaudata</taxon>
        <taxon>Lynceidae</taxon>
        <taxon>Lynceus</taxon>
    </lineage>
</organism>